<accession>A0A0C9W3N9</accession>
<dbReference type="HOGENOM" id="CLU_2819718_0_0_1"/>
<evidence type="ECO:0000313" key="2">
    <source>
        <dbReference type="Proteomes" id="UP000054279"/>
    </source>
</evidence>
<gene>
    <name evidence="1" type="ORF">M422DRAFT_29517</name>
</gene>
<organism evidence="1 2">
    <name type="scientific">Sphaerobolus stellatus (strain SS14)</name>
    <dbReference type="NCBI Taxonomy" id="990650"/>
    <lineage>
        <taxon>Eukaryota</taxon>
        <taxon>Fungi</taxon>
        <taxon>Dikarya</taxon>
        <taxon>Basidiomycota</taxon>
        <taxon>Agaricomycotina</taxon>
        <taxon>Agaricomycetes</taxon>
        <taxon>Phallomycetidae</taxon>
        <taxon>Geastrales</taxon>
        <taxon>Sphaerobolaceae</taxon>
        <taxon>Sphaerobolus</taxon>
    </lineage>
</organism>
<keyword evidence="2" id="KW-1185">Reference proteome</keyword>
<dbReference type="Proteomes" id="UP000054279">
    <property type="component" value="Unassembled WGS sequence"/>
</dbReference>
<reference evidence="1 2" key="1">
    <citation type="submission" date="2014-06" db="EMBL/GenBank/DDBJ databases">
        <title>Evolutionary Origins and Diversification of the Mycorrhizal Mutualists.</title>
        <authorList>
            <consortium name="DOE Joint Genome Institute"/>
            <consortium name="Mycorrhizal Genomics Consortium"/>
            <person name="Kohler A."/>
            <person name="Kuo A."/>
            <person name="Nagy L.G."/>
            <person name="Floudas D."/>
            <person name="Copeland A."/>
            <person name="Barry K.W."/>
            <person name="Cichocki N."/>
            <person name="Veneault-Fourrey C."/>
            <person name="LaButti K."/>
            <person name="Lindquist E.A."/>
            <person name="Lipzen A."/>
            <person name="Lundell T."/>
            <person name="Morin E."/>
            <person name="Murat C."/>
            <person name="Riley R."/>
            <person name="Ohm R."/>
            <person name="Sun H."/>
            <person name="Tunlid A."/>
            <person name="Henrissat B."/>
            <person name="Grigoriev I.V."/>
            <person name="Hibbett D.S."/>
            <person name="Martin F."/>
        </authorList>
    </citation>
    <scope>NUCLEOTIDE SEQUENCE [LARGE SCALE GENOMIC DNA]</scope>
    <source>
        <strain evidence="1 2">SS14</strain>
    </source>
</reference>
<feature type="non-terminal residue" evidence="1">
    <location>
        <position position="1"/>
    </location>
</feature>
<dbReference type="OrthoDB" id="5600002at2759"/>
<protein>
    <submittedName>
        <fullName evidence="1">Uncharacterized protein</fullName>
    </submittedName>
</protein>
<sequence>MSSAVSTQEISQMEDSIRRIPPVFLAQMKQQARIGARDVSSLSFEEKCRLYQVYKKTLQSLKSEGLF</sequence>
<evidence type="ECO:0000313" key="1">
    <source>
        <dbReference type="EMBL" id="KIJ45831.1"/>
    </source>
</evidence>
<dbReference type="EMBL" id="KN837110">
    <property type="protein sequence ID" value="KIJ45831.1"/>
    <property type="molecule type" value="Genomic_DNA"/>
</dbReference>
<proteinExistence type="predicted"/>
<name>A0A0C9W3N9_SPHS4</name>
<dbReference type="AlphaFoldDB" id="A0A0C9W3N9"/>